<evidence type="ECO:0000256" key="2">
    <source>
        <dbReference type="ARBA" id="ARBA00022692"/>
    </source>
</evidence>
<evidence type="ECO:0000256" key="4">
    <source>
        <dbReference type="ARBA" id="ARBA00023136"/>
    </source>
</evidence>
<evidence type="ECO:0000259" key="6">
    <source>
        <dbReference type="Pfam" id="PF00909"/>
    </source>
</evidence>
<feature type="domain" description="Ammonium transporter AmtB-like" evidence="6">
    <location>
        <begin position="1"/>
        <end position="51"/>
    </location>
</feature>
<reference evidence="7 8" key="2">
    <citation type="submission" date="2018-11" db="EMBL/GenBank/DDBJ databases">
        <authorList>
            <consortium name="Pathogen Informatics"/>
        </authorList>
    </citation>
    <scope>NUCLEOTIDE SEQUENCE [LARGE SCALE GENOMIC DNA]</scope>
</reference>
<evidence type="ECO:0000313" key="9">
    <source>
        <dbReference type="WBParaSite" id="ASIM_0000936301-mRNA-1"/>
    </source>
</evidence>
<keyword evidence="4 5" id="KW-0472">Membrane</keyword>
<dbReference type="SUPFAM" id="SSF111352">
    <property type="entry name" value="Ammonium transporter"/>
    <property type="match status" value="1"/>
</dbReference>
<accession>A0A0M3JNX1</accession>
<keyword evidence="8" id="KW-1185">Reference proteome</keyword>
<dbReference type="OrthoDB" id="534912at2759"/>
<protein>
    <submittedName>
        <fullName evidence="9">Ammonium_transp domain-containing protein</fullName>
    </submittedName>
</protein>
<dbReference type="GO" id="GO:0097272">
    <property type="term" value="P:ammonium homeostasis"/>
    <property type="evidence" value="ECO:0007669"/>
    <property type="project" value="TreeGrafter"/>
</dbReference>
<dbReference type="Gene3D" id="1.10.3430.10">
    <property type="entry name" value="Ammonium transporter AmtB like domains"/>
    <property type="match status" value="1"/>
</dbReference>
<organism evidence="9">
    <name type="scientific">Anisakis simplex</name>
    <name type="common">Herring worm</name>
    <dbReference type="NCBI Taxonomy" id="6269"/>
    <lineage>
        <taxon>Eukaryota</taxon>
        <taxon>Metazoa</taxon>
        <taxon>Ecdysozoa</taxon>
        <taxon>Nematoda</taxon>
        <taxon>Chromadorea</taxon>
        <taxon>Rhabditida</taxon>
        <taxon>Spirurina</taxon>
        <taxon>Ascaridomorpha</taxon>
        <taxon>Ascaridoidea</taxon>
        <taxon>Anisakidae</taxon>
        <taxon>Anisakis</taxon>
        <taxon>Anisakis simplex complex</taxon>
    </lineage>
</organism>
<name>A0A0M3JNX1_ANISI</name>
<reference evidence="9" key="1">
    <citation type="submission" date="2017-02" db="UniProtKB">
        <authorList>
            <consortium name="WormBaseParasite"/>
        </authorList>
    </citation>
    <scope>IDENTIFICATION</scope>
</reference>
<evidence type="ECO:0000256" key="1">
    <source>
        <dbReference type="ARBA" id="ARBA00004141"/>
    </source>
</evidence>
<evidence type="ECO:0000313" key="8">
    <source>
        <dbReference type="Proteomes" id="UP000267096"/>
    </source>
</evidence>
<sequence>MAERIRLRPYIIITFVLTLVHSVAAHWIWSPHGIFRQMGVVDAAGCCAVHFWLFPTGMEI</sequence>
<feature type="transmembrane region" description="Helical" evidence="5">
    <location>
        <begin position="7"/>
        <end position="28"/>
    </location>
</feature>
<dbReference type="GO" id="GO:0008519">
    <property type="term" value="F:ammonium channel activity"/>
    <property type="evidence" value="ECO:0007669"/>
    <property type="project" value="InterPro"/>
</dbReference>
<dbReference type="AlphaFoldDB" id="A0A0M3JNX1"/>
<evidence type="ECO:0000256" key="3">
    <source>
        <dbReference type="ARBA" id="ARBA00022989"/>
    </source>
</evidence>
<keyword evidence="2 5" id="KW-0812">Transmembrane</keyword>
<comment type="subcellular location">
    <subcellularLocation>
        <location evidence="1">Membrane</location>
        <topology evidence="1">Multi-pass membrane protein</topology>
    </subcellularLocation>
</comment>
<dbReference type="Proteomes" id="UP000267096">
    <property type="component" value="Unassembled WGS sequence"/>
</dbReference>
<proteinExistence type="predicted"/>
<gene>
    <name evidence="7" type="ORF">ASIM_LOCUS9103</name>
</gene>
<dbReference type="PANTHER" id="PTHR11730:SF58">
    <property type="entry name" value="AMMONIUM TRANSPORTER"/>
    <property type="match status" value="1"/>
</dbReference>
<keyword evidence="3 5" id="KW-1133">Transmembrane helix</keyword>
<dbReference type="GO" id="GO:0005886">
    <property type="term" value="C:plasma membrane"/>
    <property type="evidence" value="ECO:0007669"/>
    <property type="project" value="TreeGrafter"/>
</dbReference>
<dbReference type="Pfam" id="PF00909">
    <property type="entry name" value="Ammonium_transp"/>
    <property type="match status" value="1"/>
</dbReference>
<dbReference type="InterPro" id="IPR029020">
    <property type="entry name" value="Ammonium/urea_transptr"/>
</dbReference>
<dbReference type="EMBL" id="UYRR01026729">
    <property type="protein sequence ID" value="VDK36819.1"/>
    <property type="molecule type" value="Genomic_DNA"/>
</dbReference>
<dbReference type="PANTHER" id="PTHR11730">
    <property type="entry name" value="AMMONIUM TRANSPORTER"/>
    <property type="match status" value="1"/>
</dbReference>
<dbReference type="InterPro" id="IPR024041">
    <property type="entry name" value="NH4_transpt_AmtB-like_dom"/>
</dbReference>
<evidence type="ECO:0000256" key="5">
    <source>
        <dbReference type="SAM" id="Phobius"/>
    </source>
</evidence>
<dbReference type="WBParaSite" id="ASIM_0000936301-mRNA-1">
    <property type="protein sequence ID" value="ASIM_0000936301-mRNA-1"/>
    <property type="gene ID" value="ASIM_0000936301"/>
</dbReference>
<evidence type="ECO:0000313" key="7">
    <source>
        <dbReference type="EMBL" id="VDK36819.1"/>
    </source>
</evidence>